<accession>A0A516SJY6</accession>
<dbReference type="AlphaFoldDB" id="A0A516SJY6"/>
<name>A0A516SJY6_9NEIS</name>
<dbReference type="Gene3D" id="3.40.50.300">
    <property type="entry name" value="P-loop containing nucleotide triphosphate hydrolases"/>
    <property type="match status" value="1"/>
</dbReference>
<dbReference type="GO" id="GO:0016301">
    <property type="term" value="F:kinase activity"/>
    <property type="evidence" value="ECO:0007669"/>
    <property type="project" value="InterPro"/>
</dbReference>
<dbReference type="KEGG" id="cari:FNU76_20060"/>
<dbReference type="OrthoDB" id="9791543at2"/>
<keyword evidence="5" id="KW-1185">Reference proteome</keyword>
<dbReference type="InterPro" id="IPR010488">
    <property type="entry name" value="Zeta_toxin_domain"/>
</dbReference>
<sequence>MTTPDKAVDAFLKTAVDAVLDAQRQSEKPLAIVLAGHNGSGKSTMWYLQLADKLQVPLVNADRMMLSILPEVNQNQHLPAWAARLRDNDTSWMKVAQMGVEAFVAQAMLHGIPFAMETVFSHWRRQEDGSFESKIRKIEEMQEAGYFVLLFFVGLSDEQLSIARVSTRVIAGGHNVDVEKLVQRFPRTQKAIRQAVKVADAAILTDNSRERSDAFTVCRIQMRDKVVYDRRISETDTPKVIRNWLDIVCPLPT</sequence>
<dbReference type="Pfam" id="PF06414">
    <property type="entry name" value="Zeta_toxin"/>
    <property type="match status" value="1"/>
</dbReference>
<dbReference type="PANTHER" id="PTHR39206:SF1">
    <property type="entry name" value="SLL8004 PROTEIN"/>
    <property type="match status" value="1"/>
</dbReference>
<keyword evidence="1" id="KW-0547">Nucleotide-binding</keyword>
<proteinExistence type="predicted"/>
<reference evidence="5" key="1">
    <citation type="submission" date="2019-07" db="EMBL/GenBank/DDBJ databases">
        <title>Chitinimonas sp. nov., isolated from Ny-Alesund, arctica soil.</title>
        <authorList>
            <person name="Xu Q."/>
            <person name="Peng F."/>
        </authorList>
    </citation>
    <scope>NUCLEOTIDE SEQUENCE [LARGE SCALE GENOMIC DNA]</scope>
    <source>
        <strain evidence="5">R3-44</strain>
    </source>
</reference>
<keyword evidence="2" id="KW-0067">ATP-binding</keyword>
<feature type="domain" description="Zeta toxin" evidence="3">
    <location>
        <begin position="17"/>
        <end position="194"/>
    </location>
</feature>
<dbReference type="InterPro" id="IPR027417">
    <property type="entry name" value="P-loop_NTPase"/>
</dbReference>
<protein>
    <submittedName>
        <fullName evidence="4">Toxin</fullName>
    </submittedName>
</protein>
<gene>
    <name evidence="4" type="ORF">FNU76_20060</name>
</gene>
<dbReference type="PANTHER" id="PTHR39206">
    <property type="entry name" value="SLL8004 PROTEIN"/>
    <property type="match status" value="1"/>
</dbReference>
<dbReference type="SUPFAM" id="SSF52540">
    <property type="entry name" value="P-loop containing nucleoside triphosphate hydrolases"/>
    <property type="match status" value="1"/>
</dbReference>
<dbReference type="RefSeq" id="WP_144279850.1">
    <property type="nucleotide sequence ID" value="NZ_CP041730.1"/>
</dbReference>
<evidence type="ECO:0000256" key="2">
    <source>
        <dbReference type="ARBA" id="ARBA00022840"/>
    </source>
</evidence>
<organism evidence="4 5">
    <name type="scientific">Chitinimonas arctica</name>
    <dbReference type="NCBI Taxonomy" id="2594795"/>
    <lineage>
        <taxon>Bacteria</taxon>
        <taxon>Pseudomonadati</taxon>
        <taxon>Pseudomonadota</taxon>
        <taxon>Betaproteobacteria</taxon>
        <taxon>Neisseriales</taxon>
        <taxon>Chitinibacteraceae</taxon>
        <taxon>Chitinimonas</taxon>
    </lineage>
</organism>
<evidence type="ECO:0000259" key="3">
    <source>
        <dbReference type="Pfam" id="PF06414"/>
    </source>
</evidence>
<dbReference type="EMBL" id="CP041730">
    <property type="protein sequence ID" value="QDQ28467.1"/>
    <property type="molecule type" value="Genomic_DNA"/>
</dbReference>
<evidence type="ECO:0000256" key="1">
    <source>
        <dbReference type="ARBA" id="ARBA00022741"/>
    </source>
</evidence>
<dbReference type="Proteomes" id="UP000317550">
    <property type="component" value="Chromosome"/>
</dbReference>
<dbReference type="GO" id="GO:0005524">
    <property type="term" value="F:ATP binding"/>
    <property type="evidence" value="ECO:0007669"/>
    <property type="project" value="UniProtKB-KW"/>
</dbReference>
<evidence type="ECO:0000313" key="4">
    <source>
        <dbReference type="EMBL" id="QDQ28467.1"/>
    </source>
</evidence>
<evidence type="ECO:0000313" key="5">
    <source>
        <dbReference type="Proteomes" id="UP000317550"/>
    </source>
</evidence>